<dbReference type="RefSeq" id="XP_001382669.2">
    <property type="nucleotide sequence ID" value="XM_001382632.1"/>
</dbReference>
<accession>A3LQ92</accession>
<dbReference type="Pfam" id="PF21072">
    <property type="entry name" value="EFR3"/>
    <property type="match status" value="1"/>
</dbReference>
<evidence type="ECO:0000313" key="4">
    <source>
        <dbReference type="Proteomes" id="UP000002258"/>
    </source>
</evidence>
<dbReference type="OrthoDB" id="19232at2759"/>
<dbReference type="eggNOG" id="KOG1877">
    <property type="taxonomic scope" value="Eukaryota"/>
</dbReference>
<dbReference type="KEGG" id="pic:PICST_76300"/>
<dbReference type="STRING" id="322104.A3LQ92"/>
<protein>
    <recommendedName>
        <fullName evidence="2">Protein EFR3</fullName>
    </recommendedName>
</protein>
<dbReference type="OMA" id="LQCYPAG"/>
<dbReference type="HOGENOM" id="CLU_333688_0_0_1"/>
<dbReference type="GO" id="GO:0072659">
    <property type="term" value="P:protein localization to plasma membrane"/>
    <property type="evidence" value="ECO:0007669"/>
    <property type="project" value="InterPro"/>
</dbReference>
<dbReference type="GO" id="GO:0005886">
    <property type="term" value="C:plasma membrane"/>
    <property type="evidence" value="ECO:0007669"/>
    <property type="project" value="TreeGrafter"/>
</dbReference>
<dbReference type="PANTHER" id="PTHR47766:SF1">
    <property type="entry name" value="PROTEIN EFR3"/>
    <property type="match status" value="1"/>
</dbReference>
<proteinExistence type="inferred from homology"/>
<organism evidence="3 4">
    <name type="scientific">Scheffersomyces stipitis (strain ATCC 58785 / CBS 6054 / NBRC 10063 / NRRL Y-11545)</name>
    <name type="common">Yeast</name>
    <name type="synonym">Pichia stipitis</name>
    <dbReference type="NCBI Taxonomy" id="322104"/>
    <lineage>
        <taxon>Eukaryota</taxon>
        <taxon>Fungi</taxon>
        <taxon>Dikarya</taxon>
        <taxon>Ascomycota</taxon>
        <taxon>Saccharomycotina</taxon>
        <taxon>Pichiomycetes</taxon>
        <taxon>Debaryomycetaceae</taxon>
        <taxon>Scheffersomyces</taxon>
    </lineage>
</organism>
<dbReference type="EMBL" id="CP000496">
    <property type="protein sequence ID" value="ABN64640.2"/>
    <property type="molecule type" value="Genomic_DNA"/>
</dbReference>
<sequence length="904" mass="100462">MHIFTAKHQKLILQVYPPGKAVDKRANPSELSYLLYYASTRRVKLEKVVTFLEAKTASDVSHNRSGNLQVTLEIISSLIEKCADNLNVFASYVCSILTSILNTKDLSLCKSVVNTYGVFCENLDGGLFSGDKAFVDLFTSLSEDLILTGSKNSQAPGPNQLEWKMIALMAIRHISPCLSHSTKIATKFINISIPFLSKTIHSTNSQSNLLSRVRSNINVEGDDRRLQRVLSSKVPQNIHKQIQEDFDNDNLSEDDITEEALRSLKALFNTTLTSQISSATRAVVKYNYESKTDSKWGATFLEMCTTWIPVQLRFVSLSTLMARLTTISSEATNSSPSFGLQTQYASHILALVSSDVNMIGLSVSDIIQQILSLQSNLILDQSSFLKPEQVKRLSSIYSGCICNLASHIYYYDQVPDAIQEILVKIDTVVDFSFVDRDQDVSQNINANNIHNLVMTLLGDVSVIFSTLTKKSSSIARNHVNLEHWEISLPLLSPESSYDNDTLRKTVFTPSQIIDIQIKYLKVLHDFLTNELSSAGNTPQPRSSFESVNSENLNGTVKDLLKPNINQYISNPNNVISHFLLYVHKFFNFHESPNTEVVLSLISVMKDMLNILGVNFVTNFLPFLYNWLIPLNDISDVPSNAKFRDSIAHIVTYYCLKTLDDKYPDDLEGYACGSKFFSKLLRAVEYRKVNKLWIQGLDSSPTDLEIIKNTASINANDTNSKFSFTRKDYDDFVCGNNFTIVHINPAKSLDLNGISTVVHADARGSSGSGILGPESEVHSSIESLRHNGNSGLGYGLGTVGDISSIHSEILQNTQHLNGRNFSLTANGTFNSDITSSSILTSDGRYVNSPRVADLKDLMTDPRRGYRKTSHIGQTPGSVLGKQMVSTDLESILTSLNTEDDSRIIV</sequence>
<gene>
    <name evidence="3" type="ORF">PICST_76300</name>
</gene>
<dbReference type="Proteomes" id="UP000002258">
    <property type="component" value="Chromosome 2"/>
</dbReference>
<dbReference type="InParanoid" id="A3LQ92"/>
<dbReference type="InterPro" id="IPR039786">
    <property type="entry name" value="EFR3"/>
</dbReference>
<dbReference type="PANTHER" id="PTHR47766">
    <property type="entry name" value="PROTEIN EFR3"/>
    <property type="match status" value="1"/>
</dbReference>
<name>A3LQ92_PICST</name>
<dbReference type="GeneID" id="4836908"/>
<reference evidence="3 4" key="1">
    <citation type="journal article" date="2007" name="Nat. Biotechnol.">
        <title>Genome sequence of the lignocellulose-bioconverting and xylose-fermenting yeast Pichia stipitis.</title>
        <authorList>
            <person name="Jeffries T.W."/>
            <person name="Grigoriev I.V."/>
            <person name="Grimwood J."/>
            <person name="Laplaza J.M."/>
            <person name="Aerts A."/>
            <person name="Salamov A."/>
            <person name="Schmutz J."/>
            <person name="Lindquist E."/>
            <person name="Dehal P."/>
            <person name="Shapiro H."/>
            <person name="Jin Y.S."/>
            <person name="Passoth V."/>
            <person name="Richardson P.M."/>
        </authorList>
    </citation>
    <scope>NUCLEOTIDE SEQUENCE [LARGE SCALE GENOMIC DNA]</scope>
    <source>
        <strain evidence="4">ATCC 58785 / CBS 6054 / NBRC 10063 / NRRL Y-11545</strain>
    </source>
</reference>
<evidence type="ECO:0000313" key="3">
    <source>
        <dbReference type="EMBL" id="ABN64640.2"/>
    </source>
</evidence>
<evidence type="ECO:0000256" key="2">
    <source>
        <dbReference type="ARBA" id="ARBA00017967"/>
    </source>
</evidence>
<dbReference type="AlphaFoldDB" id="A3LQ92"/>
<evidence type="ECO:0000256" key="1">
    <source>
        <dbReference type="ARBA" id="ARBA00010216"/>
    </source>
</evidence>
<comment type="similarity">
    <text evidence="1">Belongs to the EFR3 family.</text>
</comment>
<keyword evidence="4" id="KW-1185">Reference proteome</keyword>
<dbReference type="InterPro" id="IPR049150">
    <property type="entry name" value="EFR3_HEAT-like_rpt"/>
</dbReference>